<sequence>MVELIRYLGAQRDESIEAKLIRNKQLLVLHYWNGLAQFPFLRDAAFTVFSPSCSSVAAEANFSAHKFIHSHARNRLQAASVEKLVIMFFNSKNFDQGDMEFYDMIDDLADASEEEGDNNEDSEKKTPILFISM</sequence>
<organism evidence="2 3">
    <name type="scientific">Phytophthora megakarya</name>
    <dbReference type="NCBI Taxonomy" id="4795"/>
    <lineage>
        <taxon>Eukaryota</taxon>
        <taxon>Sar</taxon>
        <taxon>Stramenopiles</taxon>
        <taxon>Oomycota</taxon>
        <taxon>Peronosporomycetes</taxon>
        <taxon>Peronosporales</taxon>
        <taxon>Peronosporaceae</taxon>
        <taxon>Phytophthora</taxon>
    </lineage>
</organism>
<name>A0A225V0A7_9STRA</name>
<dbReference type="AlphaFoldDB" id="A0A225V0A7"/>
<dbReference type="SUPFAM" id="SSF53098">
    <property type="entry name" value="Ribonuclease H-like"/>
    <property type="match status" value="1"/>
</dbReference>
<keyword evidence="3" id="KW-1185">Reference proteome</keyword>
<dbReference type="Proteomes" id="UP000198211">
    <property type="component" value="Unassembled WGS sequence"/>
</dbReference>
<evidence type="ECO:0000313" key="2">
    <source>
        <dbReference type="EMBL" id="OWY98603.1"/>
    </source>
</evidence>
<gene>
    <name evidence="2" type="ORF">PHMEG_00030593</name>
</gene>
<dbReference type="GO" id="GO:0046983">
    <property type="term" value="F:protein dimerization activity"/>
    <property type="evidence" value="ECO:0007669"/>
    <property type="project" value="InterPro"/>
</dbReference>
<protein>
    <submittedName>
        <fullName evidence="2">Transposase</fullName>
    </submittedName>
</protein>
<dbReference type="OrthoDB" id="125876at2759"/>
<comment type="caution">
    <text evidence="2">The sequence shown here is derived from an EMBL/GenBank/DDBJ whole genome shotgun (WGS) entry which is preliminary data.</text>
</comment>
<feature type="domain" description="HAT C-terminal dimerisation" evidence="1">
    <location>
        <begin position="17"/>
        <end position="89"/>
    </location>
</feature>
<accession>A0A225V0A7</accession>
<proteinExistence type="predicted"/>
<evidence type="ECO:0000259" key="1">
    <source>
        <dbReference type="Pfam" id="PF05699"/>
    </source>
</evidence>
<reference evidence="3" key="1">
    <citation type="submission" date="2017-03" db="EMBL/GenBank/DDBJ databases">
        <title>Phytopthora megakarya and P. palmivora, two closely related causual agents of cacao black pod achieved similar genome size and gene model numbers by different mechanisms.</title>
        <authorList>
            <person name="Ali S."/>
            <person name="Shao J."/>
            <person name="Larry D.J."/>
            <person name="Kronmiller B."/>
            <person name="Shen D."/>
            <person name="Strem M.D."/>
            <person name="Melnick R.L."/>
            <person name="Guiltinan M.J."/>
            <person name="Tyler B.M."/>
            <person name="Meinhardt L.W."/>
            <person name="Bailey B.A."/>
        </authorList>
    </citation>
    <scope>NUCLEOTIDE SEQUENCE [LARGE SCALE GENOMIC DNA]</scope>
    <source>
        <strain evidence="3">zdho120</strain>
    </source>
</reference>
<evidence type="ECO:0000313" key="3">
    <source>
        <dbReference type="Proteomes" id="UP000198211"/>
    </source>
</evidence>
<dbReference type="InterPro" id="IPR008906">
    <property type="entry name" value="HATC_C_dom"/>
</dbReference>
<dbReference type="InterPro" id="IPR012337">
    <property type="entry name" value="RNaseH-like_sf"/>
</dbReference>
<dbReference type="Pfam" id="PF05699">
    <property type="entry name" value="Dimer_Tnp_hAT"/>
    <property type="match status" value="1"/>
</dbReference>
<dbReference type="EMBL" id="NBNE01009249">
    <property type="protein sequence ID" value="OWY98603.1"/>
    <property type="molecule type" value="Genomic_DNA"/>
</dbReference>